<dbReference type="SUPFAM" id="SSF53448">
    <property type="entry name" value="Nucleotide-diphospho-sugar transferases"/>
    <property type="match status" value="1"/>
</dbReference>
<evidence type="ECO:0000313" key="7">
    <source>
        <dbReference type="Proteomes" id="UP001527202"/>
    </source>
</evidence>
<dbReference type="InterPro" id="IPR029044">
    <property type="entry name" value="Nucleotide-diphossugar_trans"/>
</dbReference>
<dbReference type="Pfam" id="PF00535">
    <property type="entry name" value="Glycos_transf_2"/>
    <property type="match status" value="1"/>
</dbReference>
<feature type="region of interest" description="Disordered" evidence="2">
    <location>
        <begin position="242"/>
        <end position="281"/>
    </location>
</feature>
<comment type="similarity">
    <text evidence="1">Belongs to the glycosyltransferase 2 family.</text>
</comment>
<gene>
    <name evidence="4" type="ORF">M5X16_17605</name>
    <name evidence="5" type="ORF">PC41400_25080</name>
</gene>
<dbReference type="Proteomes" id="UP000288943">
    <property type="component" value="Chromosome"/>
</dbReference>
<keyword evidence="5" id="KW-0808">Transferase</keyword>
<dbReference type="InterPro" id="IPR001173">
    <property type="entry name" value="Glyco_trans_2-like"/>
</dbReference>
<name>A0A410X2E7_9BACL</name>
<protein>
    <submittedName>
        <fullName evidence="5">Glycosyl transferase</fullName>
    </submittedName>
    <submittedName>
        <fullName evidence="4">Glycosyltransferase</fullName>
        <ecNumber evidence="4">2.4.-.-</ecNumber>
    </submittedName>
</protein>
<organism evidence="5 6">
    <name type="scientific">Paenibacillus chitinolyticus</name>
    <dbReference type="NCBI Taxonomy" id="79263"/>
    <lineage>
        <taxon>Bacteria</taxon>
        <taxon>Bacillati</taxon>
        <taxon>Bacillota</taxon>
        <taxon>Bacilli</taxon>
        <taxon>Bacillales</taxon>
        <taxon>Paenibacillaceae</taxon>
        <taxon>Paenibacillus</taxon>
    </lineage>
</organism>
<dbReference type="Proteomes" id="UP001527202">
    <property type="component" value="Unassembled WGS sequence"/>
</dbReference>
<dbReference type="GeneID" id="95378069"/>
<dbReference type="AlphaFoldDB" id="A0A410X2E7"/>
<sequence>MLPKVTVVIPFYNCPYVDQAVSSVLNQTYTNIELIVVDDGSTLHKEKLEPYMDRLIYLGKENGGAASALNMGFALATGHYVAWLSSDDLFYPDKIRRQVQFMLERNSIFSHTAFDQIDEAGAVTKANVASRYRYPHEFTRAFLSICPVNGCTVMMRRDLFRAVGYFDETLRYTQDYEFWIRVLLAGFSLDFLDAPLTLYRHHGGMGTMLYQPAIWEEVMSVRSRYRNDLLRHSRSQRRLLSGRRHTALRSRRRPAARLRKRPAKAVKSRKGKAGKGVKKHR</sequence>
<dbReference type="Gene3D" id="3.90.550.10">
    <property type="entry name" value="Spore Coat Polysaccharide Biosynthesis Protein SpsA, Chain A"/>
    <property type="match status" value="1"/>
</dbReference>
<dbReference type="OrthoDB" id="9785185at2"/>
<evidence type="ECO:0000259" key="3">
    <source>
        <dbReference type="Pfam" id="PF00535"/>
    </source>
</evidence>
<dbReference type="GO" id="GO:0016757">
    <property type="term" value="F:glycosyltransferase activity"/>
    <property type="evidence" value="ECO:0007669"/>
    <property type="project" value="UniProtKB-KW"/>
</dbReference>
<proteinExistence type="inferred from homology"/>
<dbReference type="EMBL" id="JAMDMJ010000022">
    <property type="protein sequence ID" value="MCY9597581.1"/>
    <property type="molecule type" value="Genomic_DNA"/>
</dbReference>
<evidence type="ECO:0000256" key="1">
    <source>
        <dbReference type="ARBA" id="ARBA00006739"/>
    </source>
</evidence>
<keyword evidence="4" id="KW-0328">Glycosyltransferase</keyword>
<dbReference type="RefSeq" id="WP_042230651.1">
    <property type="nucleotide sequence ID" value="NZ_CP026520.1"/>
</dbReference>
<dbReference type="PANTHER" id="PTHR22916">
    <property type="entry name" value="GLYCOSYLTRANSFERASE"/>
    <property type="match status" value="1"/>
</dbReference>
<accession>A0A410X2E7</accession>
<reference evidence="4 7" key="2">
    <citation type="submission" date="2022-05" db="EMBL/GenBank/DDBJ databases">
        <title>Genome Sequencing of Bee-Associated Microbes.</title>
        <authorList>
            <person name="Dunlap C."/>
        </authorList>
    </citation>
    <scope>NUCLEOTIDE SEQUENCE [LARGE SCALE GENOMIC DNA]</scope>
    <source>
        <strain evidence="4 7">NRRL B-23120</strain>
    </source>
</reference>
<evidence type="ECO:0000256" key="2">
    <source>
        <dbReference type="SAM" id="MobiDB-lite"/>
    </source>
</evidence>
<evidence type="ECO:0000313" key="6">
    <source>
        <dbReference type="Proteomes" id="UP000288943"/>
    </source>
</evidence>
<evidence type="ECO:0000313" key="5">
    <source>
        <dbReference type="EMBL" id="QAV20777.1"/>
    </source>
</evidence>
<dbReference type="EMBL" id="CP026520">
    <property type="protein sequence ID" value="QAV20777.1"/>
    <property type="molecule type" value="Genomic_DNA"/>
</dbReference>
<dbReference type="EC" id="2.4.-.-" evidence="4"/>
<reference evidence="5 6" key="1">
    <citation type="submission" date="2018-01" db="EMBL/GenBank/DDBJ databases">
        <title>The whole genome sequencing and assembly of Paenibacillus chitinolyticus KCCM 41400 strain.</title>
        <authorList>
            <person name="Kim J.-Y."/>
            <person name="Park M.-K."/>
            <person name="Lee Y.-J."/>
            <person name="Yi H."/>
            <person name="Bahn Y.-S."/>
            <person name="Kim J.F."/>
            <person name="Lee D.-W."/>
        </authorList>
    </citation>
    <scope>NUCLEOTIDE SEQUENCE [LARGE SCALE GENOMIC DNA]</scope>
    <source>
        <strain evidence="5 6">KCCM 41400</strain>
    </source>
</reference>
<dbReference type="KEGG" id="pchi:PC41400_25080"/>
<keyword evidence="7" id="KW-1185">Reference proteome</keyword>
<evidence type="ECO:0000313" key="4">
    <source>
        <dbReference type="EMBL" id="MCY9597581.1"/>
    </source>
</evidence>
<dbReference type="PANTHER" id="PTHR22916:SF65">
    <property type="entry name" value="SLR1065 PROTEIN"/>
    <property type="match status" value="1"/>
</dbReference>
<feature type="domain" description="Glycosyltransferase 2-like" evidence="3">
    <location>
        <begin position="6"/>
        <end position="163"/>
    </location>
</feature>